<accession>A0ABP8Q1W1</accession>
<dbReference type="Proteomes" id="UP001501243">
    <property type="component" value="Unassembled WGS sequence"/>
</dbReference>
<evidence type="ECO:0000313" key="1">
    <source>
        <dbReference type="EMBL" id="GAA4494944.1"/>
    </source>
</evidence>
<reference evidence="2" key="1">
    <citation type="journal article" date="2019" name="Int. J. Syst. Evol. Microbiol.">
        <title>The Global Catalogue of Microorganisms (GCM) 10K type strain sequencing project: providing services to taxonomists for standard genome sequencing and annotation.</title>
        <authorList>
            <consortium name="The Broad Institute Genomics Platform"/>
            <consortium name="The Broad Institute Genome Sequencing Center for Infectious Disease"/>
            <person name="Wu L."/>
            <person name="Ma J."/>
        </authorList>
    </citation>
    <scope>NUCLEOTIDE SEQUENCE [LARGE SCALE GENOMIC DNA]</scope>
    <source>
        <strain evidence="2">JCM 17841</strain>
    </source>
</reference>
<keyword evidence="2" id="KW-1185">Reference proteome</keyword>
<evidence type="ECO:0000313" key="2">
    <source>
        <dbReference type="Proteomes" id="UP001501243"/>
    </source>
</evidence>
<dbReference type="RefSeq" id="WP_208133741.1">
    <property type="nucleotide sequence ID" value="NZ_BAABGQ010000003.1"/>
</dbReference>
<name>A0ABP8Q1W1_9BACT</name>
<dbReference type="EMBL" id="BAABGQ010000003">
    <property type="protein sequence ID" value="GAA4494944.1"/>
    <property type="molecule type" value="Genomic_DNA"/>
</dbReference>
<proteinExistence type="predicted"/>
<sequence>MNIRKQLTWTPPAGANRFSALDSFVQAAEDEDWTEAEVQFVIDEVVEARDDAEGLAIMVGYTQPWR</sequence>
<protein>
    <submittedName>
        <fullName evidence="1">Uncharacterized protein</fullName>
    </submittedName>
</protein>
<gene>
    <name evidence="1" type="ORF">GCM10023172_05930</name>
</gene>
<comment type="caution">
    <text evidence="1">The sequence shown here is derived from an EMBL/GenBank/DDBJ whole genome shotgun (WGS) entry which is preliminary data.</text>
</comment>
<organism evidence="1 2">
    <name type="scientific">Hymenobacter ginsengisoli</name>
    <dbReference type="NCBI Taxonomy" id="1051626"/>
    <lineage>
        <taxon>Bacteria</taxon>
        <taxon>Pseudomonadati</taxon>
        <taxon>Bacteroidota</taxon>
        <taxon>Cytophagia</taxon>
        <taxon>Cytophagales</taxon>
        <taxon>Hymenobacteraceae</taxon>
        <taxon>Hymenobacter</taxon>
    </lineage>
</organism>